<keyword evidence="2" id="KW-1185">Reference proteome</keyword>
<sequence>MQHLSAQLVAALQRLAGRWCLRSHDYALEGVEEEDAVSTLQAYQRQIAGLLAGASGAGLQAVLANSVKEGLPCCLIVADFDGEVAAYRWKKGEADATEPPQQPSEAHLLEVLRHILAVYEAKTSKHVEAKGVVLLLQMNK</sequence>
<evidence type="ECO:0000313" key="2">
    <source>
        <dbReference type="Proteomes" id="UP001489004"/>
    </source>
</evidence>
<dbReference type="EMBL" id="JALJOR010000001">
    <property type="protein sequence ID" value="KAK9829682.1"/>
    <property type="molecule type" value="Genomic_DNA"/>
</dbReference>
<evidence type="ECO:0000313" key="1">
    <source>
        <dbReference type="EMBL" id="KAK9829682.1"/>
    </source>
</evidence>
<name>A0AAW1R8K4_9CHLO</name>
<comment type="caution">
    <text evidence="1">The sequence shown here is derived from an EMBL/GenBank/DDBJ whole genome shotgun (WGS) entry which is preliminary data.</text>
</comment>
<reference evidence="1 2" key="1">
    <citation type="journal article" date="2024" name="Nat. Commun.">
        <title>Phylogenomics reveals the evolutionary origins of lichenization in chlorophyte algae.</title>
        <authorList>
            <person name="Puginier C."/>
            <person name="Libourel C."/>
            <person name="Otte J."/>
            <person name="Skaloud P."/>
            <person name="Haon M."/>
            <person name="Grisel S."/>
            <person name="Petersen M."/>
            <person name="Berrin J.G."/>
            <person name="Delaux P.M."/>
            <person name="Dal Grande F."/>
            <person name="Keller J."/>
        </authorList>
    </citation>
    <scope>NUCLEOTIDE SEQUENCE [LARGE SCALE GENOMIC DNA]</scope>
    <source>
        <strain evidence="1 2">SAG 2043</strain>
    </source>
</reference>
<dbReference type="Proteomes" id="UP001489004">
    <property type="component" value="Unassembled WGS sequence"/>
</dbReference>
<dbReference type="AlphaFoldDB" id="A0AAW1R8K4"/>
<gene>
    <name evidence="1" type="ORF">WJX72_007315</name>
</gene>
<organism evidence="1 2">
    <name type="scientific">[Myrmecia] bisecta</name>
    <dbReference type="NCBI Taxonomy" id="41462"/>
    <lineage>
        <taxon>Eukaryota</taxon>
        <taxon>Viridiplantae</taxon>
        <taxon>Chlorophyta</taxon>
        <taxon>core chlorophytes</taxon>
        <taxon>Trebouxiophyceae</taxon>
        <taxon>Trebouxiales</taxon>
        <taxon>Trebouxiaceae</taxon>
        <taxon>Myrmecia</taxon>
    </lineage>
</organism>
<accession>A0AAW1R8K4</accession>
<proteinExistence type="predicted"/>
<protein>
    <submittedName>
        <fullName evidence="1">Uncharacterized protein</fullName>
    </submittedName>
</protein>